<dbReference type="GO" id="GO:0008832">
    <property type="term" value="F:dGTPase activity"/>
    <property type="evidence" value="ECO:0007669"/>
    <property type="project" value="TreeGrafter"/>
</dbReference>
<dbReference type="AlphaFoldDB" id="A0A517QX99"/>
<dbReference type="Gene3D" id="1.10.3210.10">
    <property type="entry name" value="Hypothetical protein af1432"/>
    <property type="match status" value="1"/>
</dbReference>
<dbReference type="InterPro" id="IPR050135">
    <property type="entry name" value="dGTPase-like"/>
</dbReference>
<proteinExistence type="predicted"/>
<dbReference type="InterPro" id="IPR045509">
    <property type="entry name" value="HD_assoc_2"/>
</dbReference>
<dbReference type="InterPro" id="IPR003607">
    <property type="entry name" value="HD/PDEase_dom"/>
</dbReference>
<gene>
    <name evidence="2" type="ORF">Pan189_05680</name>
</gene>
<dbReference type="Pfam" id="PF19276">
    <property type="entry name" value="HD_assoc_2"/>
    <property type="match status" value="1"/>
</dbReference>
<dbReference type="GO" id="GO:0006203">
    <property type="term" value="P:dGTP catabolic process"/>
    <property type="evidence" value="ECO:0007669"/>
    <property type="project" value="TreeGrafter"/>
</dbReference>
<evidence type="ECO:0000259" key="1">
    <source>
        <dbReference type="SMART" id="SM00471"/>
    </source>
</evidence>
<dbReference type="KEGG" id="svp:Pan189_05680"/>
<dbReference type="Proteomes" id="UP000317318">
    <property type="component" value="Chromosome"/>
</dbReference>
<name>A0A517QX99_9PLAN</name>
<keyword evidence="3" id="KW-1185">Reference proteome</keyword>
<organism evidence="2 3">
    <name type="scientific">Stratiformator vulcanicus</name>
    <dbReference type="NCBI Taxonomy" id="2527980"/>
    <lineage>
        <taxon>Bacteria</taxon>
        <taxon>Pseudomonadati</taxon>
        <taxon>Planctomycetota</taxon>
        <taxon>Planctomycetia</taxon>
        <taxon>Planctomycetales</taxon>
        <taxon>Planctomycetaceae</taxon>
        <taxon>Stratiformator</taxon>
    </lineage>
</organism>
<dbReference type="PANTHER" id="PTHR11373:SF4">
    <property type="entry name" value="DEOXYNUCLEOSIDE TRIPHOSPHATE TRIPHOSPHOHYDROLASE SAMHD1"/>
    <property type="match status" value="1"/>
</dbReference>
<dbReference type="InterPro" id="IPR006674">
    <property type="entry name" value="HD_domain"/>
</dbReference>
<reference evidence="2 3" key="1">
    <citation type="submission" date="2019-02" db="EMBL/GenBank/DDBJ databases">
        <title>Deep-cultivation of Planctomycetes and their phenomic and genomic characterization uncovers novel biology.</title>
        <authorList>
            <person name="Wiegand S."/>
            <person name="Jogler M."/>
            <person name="Boedeker C."/>
            <person name="Pinto D."/>
            <person name="Vollmers J."/>
            <person name="Rivas-Marin E."/>
            <person name="Kohn T."/>
            <person name="Peeters S.H."/>
            <person name="Heuer A."/>
            <person name="Rast P."/>
            <person name="Oberbeckmann S."/>
            <person name="Bunk B."/>
            <person name="Jeske O."/>
            <person name="Meyerdierks A."/>
            <person name="Storesund J.E."/>
            <person name="Kallscheuer N."/>
            <person name="Luecker S."/>
            <person name="Lage O.M."/>
            <person name="Pohl T."/>
            <person name="Merkel B.J."/>
            <person name="Hornburger P."/>
            <person name="Mueller R.-W."/>
            <person name="Bruemmer F."/>
            <person name="Labrenz M."/>
            <person name="Spormann A.M."/>
            <person name="Op den Camp H."/>
            <person name="Overmann J."/>
            <person name="Amann R."/>
            <person name="Jetten M.S.M."/>
            <person name="Mascher T."/>
            <person name="Medema M.H."/>
            <person name="Devos D.P."/>
            <person name="Kaster A.-K."/>
            <person name="Ovreas L."/>
            <person name="Rohde M."/>
            <person name="Galperin M.Y."/>
            <person name="Jogler C."/>
        </authorList>
    </citation>
    <scope>NUCLEOTIDE SEQUENCE [LARGE SCALE GENOMIC DNA]</scope>
    <source>
        <strain evidence="2 3">Pan189</strain>
    </source>
</reference>
<dbReference type="SMART" id="SM00471">
    <property type="entry name" value="HDc"/>
    <property type="match status" value="1"/>
</dbReference>
<dbReference type="CDD" id="cd00077">
    <property type="entry name" value="HDc"/>
    <property type="match status" value="1"/>
</dbReference>
<accession>A0A517QX99</accession>
<evidence type="ECO:0000313" key="2">
    <source>
        <dbReference type="EMBL" id="QDT36213.1"/>
    </source>
</evidence>
<dbReference type="SUPFAM" id="SSF109604">
    <property type="entry name" value="HD-domain/PDEase-like"/>
    <property type="match status" value="1"/>
</dbReference>
<dbReference type="EMBL" id="CP036268">
    <property type="protein sequence ID" value="QDT36213.1"/>
    <property type="molecule type" value="Genomic_DNA"/>
</dbReference>
<dbReference type="Pfam" id="PF01966">
    <property type="entry name" value="HD"/>
    <property type="match status" value="1"/>
</dbReference>
<evidence type="ECO:0000313" key="3">
    <source>
        <dbReference type="Proteomes" id="UP000317318"/>
    </source>
</evidence>
<sequence length="465" mass="52203">MSGPSLARRAYFTSSFEVMSESLFDIPELQQRGSRVGIIRLPFEQDVPFSTRVRRLVDTPEFQRLKHVSQLGVVARVYPGATHSRFEHALGVFHNAVRYLDQLSRDDRFAAAVDRHEAEVLLTSSLLHDLGHWPFAHPIEDMKLDDLPPHEEFAAEFLGDGSELAAVLRDDWGVSSDEVLDALNGKGGSPGRKLTRSILSGPIDVDKMDYLDRDSLHAGVPYGRNFDRARLIGSLVVNEAGDGLALSEKGKTAAELMVFARYVMFSEVYWHHAVRSATAMFARAFYDLKDRLDLRAFFRGTEQDVIDTLRSEAQGTPSEDLIEGVFGPKRRLYKQVAEFSLFQSREIYTQLARRSYSDLVRCATCLADDLAAAGIADLRPTDLVIDAPPPGREVEFNVDIYFPKENVYRKLADISPVTDALARRQFDDYVKRVRVFVHPDRRDAVRATNGLTDRIANAANDLGPV</sequence>
<feature type="domain" description="HD/PDEase" evidence="1">
    <location>
        <begin position="81"/>
        <end position="220"/>
    </location>
</feature>
<protein>
    <submittedName>
        <fullName evidence="2">HD domain protein</fullName>
    </submittedName>
</protein>
<dbReference type="PANTHER" id="PTHR11373">
    <property type="entry name" value="DEOXYNUCLEOSIDE TRIPHOSPHATE TRIPHOSPHOHYDROLASE"/>
    <property type="match status" value="1"/>
</dbReference>